<dbReference type="RefSeq" id="WP_008424044.1">
    <property type="nucleotide sequence ID" value="NZ_AOIA01000116.1"/>
</dbReference>
<dbReference type="AlphaFoldDB" id="L9XB22"/>
<name>L9XB22_9EURY</name>
<evidence type="ECO:0000313" key="4">
    <source>
        <dbReference type="Proteomes" id="UP000011531"/>
    </source>
</evidence>
<accession>L9XB22</accession>
<sequence>MNTTDNEDVITRRTLETDEETPAAQIPALVAALEDREPTDLSPVYYSVNELLSALFSSPPRATADATVEFTYEGYRFRVRQDGTATVARAER</sequence>
<proteinExistence type="predicted"/>
<comment type="caution">
    <text evidence="3">The sequence shown here is derived from an EMBL/GenBank/DDBJ whole genome shotgun (WGS) entry which is preliminary data.</text>
</comment>
<dbReference type="OrthoDB" id="199137at2157"/>
<evidence type="ECO:0000313" key="3">
    <source>
        <dbReference type="EMBL" id="ELY57818.1"/>
    </source>
</evidence>
<gene>
    <name evidence="3" type="ORF">C492_12889</name>
</gene>
<dbReference type="Proteomes" id="UP000011531">
    <property type="component" value="Unassembled WGS sequence"/>
</dbReference>
<feature type="domain" description="Halobacterial output" evidence="2">
    <location>
        <begin position="18"/>
        <end position="88"/>
    </location>
</feature>
<reference evidence="3 4" key="1">
    <citation type="journal article" date="2014" name="PLoS Genet.">
        <title>Phylogenetically driven sequencing of extremely halophilic archaea reveals strategies for static and dynamic osmo-response.</title>
        <authorList>
            <person name="Becker E.A."/>
            <person name="Seitzer P.M."/>
            <person name="Tritt A."/>
            <person name="Larsen D."/>
            <person name="Krusor M."/>
            <person name="Yao A.I."/>
            <person name="Wu D."/>
            <person name="Madern D."/>
            <person name="Eisen J.A."/>
            <person name="Darling A.E."/>
            <person name="Facciotti M.T."/>
        </authorList>
    </citation>
    <scope>NUCLEOTIDE SEQUENCE [LARGE SCALE GENOMIC DNA]</scope>
    <source>
        <strain evidence="3 4">DSM 18795</strain>
    </source>
</reference>
<dbReference type="Pfam" id="PF18545">
    <property type="entry name" value="HalOD1"/>
    <property type="match status" value="1"/>
</dbReference>
<evidence type="ECO:0000256" key="1">
    <source>
        <dbReference type="SAM" id="MobiDB-lite"/>
    </source>
</evidence>
<keyword evidence="4" id="KW-1185">Reference proteome</keyword>
<dbReference type="InterPro" id="IPR040624">
    <property type="entry name" value="HalOD1"/>
</dbReference>
<feature type="region of interest" description="Disordered" evidence="1">
    <location>
        <begin position="1"/>
        <end position="22"/>
    </location>
</feature>
<evidence type="ECO:0000259" key="2">
    <source>
        <dbReference type="Pfam" id="PF18545"/>
    </source>
</evidence>
<organism evidence="3 4">
    <name type="scientific">Natronococcus jeotgali DSM 18795</name>
    <dbReference type="NCBI Taxonomy" id="1227498"/>
    <lineage>
        <taxon>Archaea</taxon>
        <taxon>Methanobacteriati</taxon>
        <taxon>Methanobacteriota</taxon>
        <taxon>Stenosarchaea group</taxon>
        <taxon>Halobacteria</taxon>
        <taxon>Halobacteriales</taxon>
        <taxon>Natrialbaceae</taxon>
        <taxon>Natronococcus</taxon>
    </lineage>
</organism>
<dbReference type="EMBL" id="AOIA01000116">
    <property type="protein sequence ID" value="ELY57818.1"/>
    <property type="molecule type" value="Genomic_DNA"/>
</dbReference>
<protein>
    <recommendedName>
        <fullName evidence="2">Halobacterial output domain-containing protein</fullName>
    </recommendedName>
</protein>
<dbReference type="STRING" id="1227498.C492_12889"/>